<reference evidence="10 11" key="1">
    <citation type="journal article" date="2019" name="Fungal Biol. Biotechnol.">
        <title>Draft genome sequence of fastidious pathogen Ceratobasidium theobromae, which causes vascular-streak dieback in Theobroma cacao.</title>
        <authorList>
            <person name="Ali S.S."/>
            <person name="Asman A."/>
            <person name="Shao J."/>
            <person name="Firmansyah A.P."/>
            <person name="Susilo A.W."/>
            <person name="Rosmana A."/>
            <person name="McMahon P."/>
            <person name="Junaid M."/>
            <person name="Guest D."/>
            <person name="Kheng T.Y."/>
            <person name="Meinhardt L.W."/>
            <person name="Bailey B.A."/>
        </authorList>
    </citation>
    <scope>NUCLEOTIDE SEQUENCE [LARGE SCALE GENOMIC DNA]</scope>
    <source>
        <strain evidence="10 11">CT2</strain>
    </source>
</reference>
<feature type="transmembrane region" description="Helical" evidence="8">
    <location>
        <begin position="987"/>
        <end position="1007"/>
    </location>
</feature>
<evidence type="ECO:0000256" key="3">
    <source>
        <dbReference type="ARBA" id="ARBA00022475"/>
    </source>
</evidence>
<keyword evidence="6 8" id="KW-0472">Membrane</keyword>
<dbReference type="SMART" id="SM00332">
    <property type="entry name" value="PP2Cc"/>
    <property type="match status" value="1"/>
</dbReference>
<proteinExistence type="predicted"/>
<evidence type="ECO:0000259" key="9">
    <source>
        <dbReference type="PROSITE" id="PS51746"/>
    </source>
</evidence>
<dbReference type="OrthoDB" id="420076at2759"/>
<sequence>MFRARSTGYLRTAAYATIFAGVGTSVYWIYTRRDLSTTSSGPSFDIRVRQRSPDGHTSMATKSISRLSPSDIEARLTANSKEEAISRPYGITWRHATASLNSNDPIEDANAQLILRQDGGKNTKGTHGLGNAGDLLFFAVMDGHAGPHTSRLLAKALIPAVALELSTLDKQSAERQGIDALGRSQEGYLKTALSYLQCLIPFVRHSSHTPSDDPKYVQLAIQTAFANLDSEIVNAPVRVLEMLESKAGSTKSWEHPMAAASILPALSGSCALLAMLDTTRRDLHVAVTGDSRAVAGYWEEDATGRGKWRVEVLTEDQTGRNINEYHRMVAEHPQDEASYVIQRGRVLGGLEPTRAFGDANYKWSKELQERLTATLLAPGSTFRKCPANLKTPPYVTSQPAITRRTLNFLPPTHSSAAKSSTSKSTLRFLVLATDGLWDELSSAEVVSLVGGYLDGRRGDVAKAELAATVSVSAEDSGIEGKDVTSKTKQGSMEGKWAFVDKNIGTHLIRNALGGADKEKLGQLLSIPSPYSRRYRDDITVTVVWWEPNRDKGKVMAKFVFLAALAAHVFTLLPPHRGAQHGRTSPPQVYPDIPSLPTLKPLRFLLPDMKRSLFSSTAEGFGGHTKFTGRIRGLTVKLIASSPQLSPTKMATLSEKVGSQHAPETVVSPSPTLAPSLRQSSEVPKQVQPKGEATIVVDWKPADPDNPMNWSIGYRRFVSAVIGLSCFCVAFSSSAYAAAIPGIMREMGPNLDVALLGLSLFVLGFGLGPLIWGPLSELYGRRTVFFASFLPYTLFHLGAGLSKNVPGLLIMRLLGGCFGSSVFSVPGGSLADMFTQRERGPLALLVLAVSPLLGPCHPVLLKRRVAKLKKESDAKVRYLTKYDGTKTQSPAELLRLTLSRPFLLLTYEPIVLILSIYTALVYGILYGLFAAFPIVFQRHRHFTSGESGLAFLGIGVGILIAILAAPFENRRYMRAVQKGGGYAPPEQRLIGACIAAVLLPASLIWFSSTTYPSVHWITPILSGVPFGVGAILGFTSIVAYMVDSYPLYAASCLAANGIMRSTVAFAFPLFVPHLFERAGDQWGSMFCAFLALICVPIPFALLVSGMNVVYDLLIEVLCTETWGSSTS</sequence>
<dbReference type="PANTHER" id="PTHR23502">
    <property type="entry name" value="MAJOR FACILITATOR SUPERFAMILY"/>
    <property type="match status" value="1"/>
</dbReference>
<evidence type="ECO:0000256" key="6">
    <source>
        <dbReference type="ARBA" id="ARBA00023136"/>
    </source>
</evidence>
<feature type="transmembrane region" description="Helical" evidence="8">
    <location>
        <begin position="750"/>
        <end position="771"/>
    </location>
</feature>
<dbReference type="CDD" id="cd17323">
    <property type="entry name" value="MFS_Tpo1_MDR_like"/>
    <property type="match status" value="1"/>
</dbReference>
<name>A0A5N5QR21_9AGAM</name>
<feature type="transmembrane region" description="Helical" evidence="8">
    <location>
        <begin position="947"/>
        <end position="966"/>
    </location>
</feature>
<dbReference type="Proteomes" id="UP000383932">
    <property type="component" value="Unassembled WGS sequence"/>
</dbReference>
<dbReference type="InterPro" id="IPR011701">
    <property type="entry name" value="MFS"/>
</dbReference>
<feature type="transmembrane region" description="Helical" evidence="8">
    <location>
        <begin position="841"/>
        <end position="860"/>
    </location>
</feature>
<dbReference type="SUPFAM" id="SSF103473">
    <property type="entry name" value="MFS general substrate transporter"/>
    <property type="match status" value="1"/>
</dbReference>
<evidence type="ECO:0000313" key="10">
    <source>
        <dbReference type="EMBL" id="KAB5594154.1"/>
    </source>
</evidence>
<protein>
    <submittedName>
        <fullName evidence="10">Protein phosphatase 2C</fullName>
    </submittedName>
</protein>
<keyword evidence="3" id="KW-1003">Cell membrane</keyword>
<feature type="region of interest" description="Disordered" evidence="7">
    <location>
        <begin position="659"/>
        <end position="684"/>
    </location>
</feature>
<comment type="subcellular location">
    <subcellularLocation>
        <location evidence="1">Cell membrane</location>
        <topology evidence="1">Multi-pass membrane protein</topology>
    </subcellularLocation>
</comment>
<dbReference type="AlphaFoldDB" id="A0A5N5QR21"/>
<feature type="transmembrane region" description="Helical" evidence="8">
    <location>
        <begin position="12"/>
        <end position="30"/>
    </location>
</feature>
<dbReference type="SUPFAM" id="SSF81606">
    <property type="entry name" value="PP2C-like"/>
    <property type="match status" value="1"/>
</dbReference>
<dbReference type="Gene3D" id="3.60.40.10">
    <property type="entry name" value="PPM-type phosphatase domain"/>
    <property type="match status" value="1"/>
</dbReference>
<keyword evidence="2" id="KW-0813">Transport</keyword>
<feature type="transmembrane region" description="Helical" evidence="8">
    <location>
        <begin position="1081"/>
        <end position="1102"/>
    </location>
</feature>
<dbReference type="Gene3D" id="1.20.1720.10">
    <property type="entry name" value="Multidrug resistance protein D"/>
    <property type="match status" value="1"/>
</dbReference>
<evidence type="ECO:0000256" key="7">
    <source>
        <dbReference type="SAM" id="MobiDB-lite"/>
    </source>
</evidence>
<dbReference type="EMBL" id="SSOP01000024">
    <property type="protein sequence ID" value="KAB5594154.1"/>
    <property type="molecule type" value="Genomic_DNA"/>
</dbReference>
<evidence type="ECO:0000313" key="11">
    <source>
        <dbReference type="Proteomes" id="UP000383932"/>
    </source>
</evidence>
<dbReference type="PROSITE" id="PS51746">
    <property type="entry name" value="PPM_2"/>
    <property type="match status" value="1"/>
</dbReference>
<evidence type="ECO:0000256" key="2">
    <source>
        <dbReference type="ARBA" id="ARBA00022448"/>
    </source>
</evidence>
<dbReference type="InterPro" id="IPR036259">
    <property type="entry name" value="MFS_trans_sf"/>
</dbReference>
<feature type="transmembrane region" description="Helical" evidence="8">
    <location>
        <begin position="909"/>
        <end position="935"/>
    </location>
</feature>
<keyword evidence="4 8" id="KW-0812">Transmembrane</keyword>
<dbReference type="InterPro" id="IPR001932">
    <property type="entry name" value="PPM-type_phosphatase-like_dom"/>
</dbReference>
<dbReference type="GO" id="GO:0022857">
    <property type="term" value="F:transmembrane transporter activity"/>
    <property type="evidence" value="ECO:0007669"/>
    <property type="project" value="InterPro"/>
</dbReference>
<evidence type="ECO:0000256" key="1">
    <source>
        <dbReference type="ARBA" id="ARBA00004651"/>
    </source>
</evidence>
<gene>
    <name evidence="10" type="ORF">CTheo_2370</name>
</gene>
<feature type="compositionally biased region" description="Polar residues" evidence="7">
    <location>
        <begin position="666"/>
        <end position="682"/>
    </location>
</feature>
<feature type="transmembrane region" description="Helical" evidence="8">
    <location>
        <begin position="783"/>
        <end position="801"/>
    </location>
</feature>
<dbReference type="InterPro" id="IPR036457">
    <property type="entry name" value="PPM-type-like_dom_sf"/>
</dbReference>
<dbReference type="Pfam" id="PF00481">
    <property type="entry name" value="PP2C"/>
    <property type="match status" value="1"/>
</dbReference>
<feature type="transmembrane region" description="Helical" evidence="8">
    <location>
        <begin position="716"/>
        <end position="738"/>
    </location>
</feature>
<accession>A0A5N5QR21</accession>
<feature type="transmembrane region" description="Helical" evidence="8">
    <location>
        <begin position="808"/>
        <end position="829"/>
    </location>
</feature>
<feature type="transmembrane region" description="Helical" evidence="8">
    <location>
        <begin position="1046"/>
        <end position="1069"/>
    </location>
</feature>
<dbReference type="GO" id="GO:0005886">
    <property type="term" value="C:plasma membrane"/>
    <property type="evidence" value="ECO:0007669"/>
    <property type="project" value="UniProtKB-SubCell"/>
</dbReference>
<feature type="domain" description="PPM-type phosphatase" evidence="9">
    <location>
        <begin position="118"/>
        <end position="545"/>
    </location>
</feature>
<dbReference type="CDD" id="cd00143">
    <property type="entry name" value="PP2Cc"/>
    <property type="match status" value="1"/>
</dbReference>
<organism evidence="10 11">
    <name type="scientific">Ceratobasidium theobromae</name>
    <dbReference type="NCBI Taxonomy" id="1582974"/>
    <lineage>
        <taxon>Eukaryota</taxon>
        <taxon>Fungi</taxon>
        <taxon>Dikarya</taxon>
        <taxon>Basidiomycota</taxon>
        <taxon>Agaricomycotina</taxon>
        <taxon>Agaricomycetes</taxon>
        <taxon>Cantharellales</taxon>
        <taxon>Ceratobasidiaceae</taxon>
        <taxon>Ceratobasidium</taxon>
    </lineage>
</organism>
<feature type="region of interest" description="Disordered" evidence="7">
    <location>
        <begin position="40"/>
        <end position="61"/>
    </location>
</feature>
<evidence type="ECO:0000256" key="8">
    <source>
        <dbReference type="SAM" id="Phobius"/>
    </source>
</evidence>
<dbReference type="Pfam" id="PF07690">
    <property type="entry name" value="MFS_1"/>
    <property type="match status" value="2"/>
</dbReference>
<dbReference type="Gene3D" id="1.20.1250.20">
    <property type="entry name" value="MFS general substrate transporter like domains"/>
    <property type="match status" value="1"/>
</dbReference>
<keyword evidence="11" id="KW-1185">Reference proteome</keyword>
<keyword evidence="5 8" id="KW-1133">Transmembrane helix</keyword>
<dbReference type="PANTHER" id="PTHR23502:SF186">
    <property type="entry name" value="MAJOR FACILITATOR SUPERFAMILY (MFS) PROFILE DOMAIN-CONTAINING PROTEIN"/>
    <property type="match status" value="1"/>
</dbReference>
<feature type="transmembrane region" description="Helical" evidence="8">
    <location>
        <begin position="1019"/>
        <end position="1039"/>
    </location>
</feature>
<evidence type="ECO:0000256" key="4">
    <source>
        <dbReference type="ARBA" id="ARBA00022692"/>
    </source>
</evidence>
<evidence type="ECO:0000256" key="5">
    <source>
        <dbReference type="ARBA" id="ARBA00022989"/>
    </source>
</evidence>
<comment type="caution">
    <text evidence="10">The sequence shown here is derived from an EMBL/GenBank/DDBJ whole genome shotgun (WGS) entry which is preliminary data.</text>
</comment>